<dbReference type="AlphaFoldDB" id="B0SVV7"/>
<dbReference type="STRING" id="366602.Caul_2448"/>
<proteinExistence type="predicted"/>
<accession>B0SVV7</accession>
<protein>
    <submittedName>
        <fullName evidence="2">Uncharacterized protein</fullName>
    </submittedName>
</protein>
<dbReference type="KEGG" id="cak:Caul_2448"/>
<evidence type="ECO:0000256" key="1">
    <source>
        <dbReference type="SAM" id="MobiDB-lite"/>
    </source>
</evidence>
<dbReference type="EMBL" id="CP000927">
    <property type="protein sequence ID" value="ABZ71575.1"/>
    <property type="molecule type" value="Genomic_DNA"/>
</dbReference>
<feature type="region of interest" description="Disordered" evidence="1">
    <location>
        <begin position="1"/>
        <end position="20"/>
    </location>
</feature>
<dbReference type="HOGENOM" id="CLU_3249019_0_0_5"/>
<name>B0SVV7_CAUSK</name>
<organism evidence="2">
    <name type="scientific">Caulobacter sp. (strain K31)</name>
    <dbReference type="NCBI Taxonomy" id="366602"/>
    <lineage>
        <taxon>Bacteria</taxon>
        <taxon>Pseudomonadati</taxon>
        <taxon>Pseudomonadota</taxon>
        <taxon>Alphaproteobacteria</taxon>
        <taxon>Caulobacterales</taxon>
        <taxon>Caulobacteraceae</taxon>
        <taxon>Caulobacter</taxon>
    </lineage>
</organism>
<evidence type="ECO:0000313" key="2">
    <source>
        <dbReference type="EMBL" id="ABZ71575.1"/>
    </source>
</evidence>
<gene>
    <name evidence="2" type="ordered locus">Caul_2448</name>
</gene>
<sequence length="42" mass="4495">MTAQATKPRPSVLTPPRGIDGDEITRAFRVIAANSFLPEAQA</sequence>
<reference evidence="2" key="1">
    <citation type="submission" date="2008-01" db="EMBL/GenBank/DDBJ databases">
        <title>Complete sequence of chromosome of Caulobacter sp. K31.</title>
        <authorList>
            <consortium name="US DOE Joint Genome Institute"/>
            <person name="Copeland A."/>
            <person name="Lucas S."/>
            <person name="Lapidus A."/>
            <person name="Barry K."/>
            <person name="Glavina del Rio T."/>
            <person name="Dalin E."/>
            <person name="Tice H."/>
            <person name="Pitluck S."/>
            <person name="Bruce D."/>
            <person name="Goodwin L."/>
            <person name="Thompson L.S."/>
            <person name="Brettin T."/>
            <person name="Detter J.C."/>
            <person name="Han C."/>
            <person name="Schmutz J."/>
            <person name="Larimer F."/>
            <person name="Land M."/>
            <person name="Hauser L."/>
            <person name="Kyrpides N."/>
            <person name="Kim E."/>
            <person name="Stephens C."/>
            <person name="Richardson P."/>
        </authorList>
    </citation>
    <scope>NUCLEOTIDE SEQUENCE [LARGE SCALE GENOMIC DNA]</scope>
    <source>
        <strain evidence="2">K31</strain>
    </source>
</reference>